<keyword evidence="2" id="KW-1185">Reference proteome</keyword>
<name>A0ACB7P0R2_9PEZI</name>
<organism evidence="1 2">
    <name type="scientific">Chaetomium tenue</name>
    <dbReference type="NCBI Taxonomy" id="1854479"/>
    <lineage>
        <taxon>Eukaryota</taxon>
        <taxon>Fungi</taxon>
        <taxon>Dikarya</taxon>
        <taxon>Ascomycota</taxon>
        <taxon>Pezizomycotina</taxon>
        <taxon>Sordariomycetes</taxon>
        <taxon>Sordariomycetidae</taxon>
        <taxon>Sordariales</taxon>
        <taxon>Chaetomiaceae</taxon>
        <taxon>Chaetomium</taxon>
    </lineage>
</organism>
<accession>A0ACB7P0R2</accession>
<protein>
    <submittedName>
        <fullName evidence="1">Uncharacterized protein</fullName>
    </submittedName>
</protein>
<dbReference type="Proteomes" id="UP000724584">
    <property type="component" value="Unassembled WGS sequence"/>
</dbReference>
<comment type="caution">
    <text evidence="1">The sequence shown here is derived from an EMBL/GenBank/DDBJ whole genome shotgun (WGS) entry which is preliminary data.</text>
</comment>
<evidence type="ECO:0000313" key="2">
    <source>
        <dbReference type="Proteomes" id="UP000724584"/>
    </source>
</evidence>
<sequence length="532" mass="57571">MSANPASVANQGEFHSRVPPSKPTSTSGNQPGHHVRNEAVPAFHAQTYTPGTAPSKDTYEPNPLNTIPGQALNPEAAPAGRTGALDMPGATSRDIHSASTFARPMEGQTGRELHGAHGVGKRKKERSGLEGVGATDSRSEETVEGRARALGADLPEGVERGVKVSGPGAEERVPCYESFRANGPFDAYNPYIPPSLDPDFPIVNLLSQLRTTIPPQMGNGTPLTPLLYQPTPQWFFPALYSNAVNQADSPFIILYPQRLDSQAPENGGLFVDTYDLRGIWLSAPPGPGNLTPLEEWLPLDYLLKQELSRWDSGRYAHDPSAQDGLKVQKWAPVPSTTNATTPLPNLQVAEAVSAWERLLHAIESRMPRSTPSTNNNREDPLRREALQDLHISTFAQDFLTHARRPSGWTFVAPGVGTFSEASLRSAYAAEPATAFRRTLETSEEGNDWVSLLLPSVTVAAITPNDAGATLVQAPVRVPTDVSQHPGSGINSFDKPYGFGKLTVDRRAGLYTSWADERDGDLVQLVTTEKYHA</sequence>
<dbReference type="EMBL" id="JAGIZQ010000007">
    <property type="protein sequence ID" value="KAH6617401.1"/>
    <property type="molecule type" value="Genomic_DNA"/>
</dbReference>
<evidence type="ECO:0000313" key="1">
    <source>
        <dbReference type="EMBL" id="KAH6617401.1"/>
    </source>
</evidence>
<reference evidence="1 2" key="1">
    <citation type="journal article" date="2021" name="Nat. Commun.">
        <title>Genetic determinants of endophytism in the Arabidopsis root mycobiome.</title>
        <authorList>
            <person name="Mesny F."/>
            <person name="Miyauchi S."/>
            <person name="Thiergart T."/>
            <person name="Pickel B."/>
            <person name="Atanasova L."/>
            <person name="Karlsson M."/>
            <person name="Huettel B."/>
            <person name="Barry K.W."/>
            <person name="Haridas S."/>
            <person name="Chen C."/>
            <person name="Bauer D."/>
            <person name="Andreopoulos W."/>
            <person name="Pangilinan J."/>
            <person name="LaButti K."/>
            <person name="Riley R."/>
            <person name="Lipzen A."/>
            <person name="Clum A."/>
            <person name="Drula E."/>
            <person name="Henrissat B."/>
            <person name="Kohler A."/>
            <person name="Grigoriev I.V."/>
            <person name="Martin F.M."/>
            <person name="Hacquard S."/>
        </authorList>
    </citation>
    <scope>NUCLEOTIDE SEQUENCE [LARGE SCALE GENOMIC DNA]</scope>
    <source>
        <strain evidence="1 2">MPI-SDFR-AT-0079</strain>
    </source>
</reference>
<proteinExistence type="predicted"/>
<gene>
    <name evidence="1" type="ORF">F5144DRAFT_551862</name>
</gene>